<evidence type="ECO:0000313" key="2">
    <source>
        <dbReference type="EMBL" id="TGE07736.1"/>
    </source>
</evidence>
<name>A0A4Z0P8M8_9BACT</name>
<proteinExistence type="predicted"/>
<keyword evidence="3" id="KW-1185">Reference proteome</keyword>
<gene>
    <name evidence="2" type="ORF">EU556_08255</name>
</gene>
<evidence type="ECO:0000313" key="3">
    <source>
        <dbReference type="Proteomes" id="UP000298337"/>
    </source>
</evidence>
<keyword evidence="1" id="KW-0472">Membrane</keyword>
<keyword evidence="1" id="KW-1133">Transmembrane helix</keyword>
<dbReference type="OrthoDB" id="9856969at2"/>
<dbReference type="EMBL" id="SRLA01000002">
    <property type="protein sequence ID" value="TGE07736.1"/>
    <property type="molecule type" value="Genomic_DNA"/>
</dbReference>
<accession>A0A4Z0P8M8</accession>
<reference evidence="2 3" key="1">
    <citation type="submission" date="2019-04" db="EMBL/GenBank/DDBJ databases">
        <authorList>
            <person name="Feng G."/>
            <person name="Zhang J."/>
            <person name="Zhu H."/>
        </authorList>
    </citation>
    <scope>NUCLEOTIDE SEQUENCE [LARGE SCALE GENOMIC DNA]</scope>
    <source>
        <strain evidence="2 3">92R-1</strain>
    </source>
</reference>
<evidence type="ECO:0000256" key="1">
    <source>
        <dbReference type="SAM" id="Phobius"/>
    </source>
</evidence>
<dbReference type="AlphaFoldDB" id="A0A4Z0P8M8"/>
<dbReference type="PROSITE" id="PS51257">
    <property type="entry name" value="PROKAR_LIPOPROTEIN"/>
    <property type="match status" value="1"/>
</dbReference>
<dbReference type="RefSeq" id="WP_135433095.1">
    <property type="nucleotide sequence ID" value="NZ_SRLA01000002.1"/>
</dbReference>
<keyword evidence="1" id="KW-0812">Transmembrane</keyword>
<sequence>MIRHHLPAPTPEQKATRATAYWVLVFLACVGLAILGSCKLAQPKKAKQPALGLLQDKEVPLPKYGWYPSDARP</sequence>
<protein>
    <submittedName>
        <fullName evidence="2">Uncharacterized protein</fullName>
    </submittedName>
</protein>
<feature type="transmembrane region" description="Helical" evidence="1">
    <location>
        <begin position="20"/>
        <end position="38"/>
    </location>
</feature>
<dbReference type="Proteomes" id="UP000298337">
    <property type="component" value="Unassembled WGS sequence"/>
</dbReference>
<comment type="caution">
    <text evidence="2">The sequence shown here is derived from an EMBL/GenBank/DDBJ whole genome shotgun (WGS) entry which is preliminary data.</text>
</comment>
<organism evidence="2 3">
    <name type="scientific">Hymenobacter fodinae</name>
    <dbReference type="NCBI Taxonomy" id="2510796"/>
    <lineage>
        <taxon>Bacteria</taxon>
        <taxon>Pseudomonadati</taxon>
        <taxon>Bacteroidota</taxon>
        <taxon>Cytophagia</taxon>
        <taxon>Cytophagales</taxon>
        <taxon>Hymenobacteraceae</taxon>
        <taxon>Hymenobacter</taxon>
    </lineage>
</organism>